<gene>
    <name evidence="1" type="ORF">DWB78_00710</name>
    <name evidence="2" type="ORF">SAMN05216278_1308</name>
</gene>
<organism evidence="2 3">
    <name type="scientific">Halopelagius longus</name>
    <dbReference type="NCBI Taxonomy" id="1236180"/>
    <lineage>
        <taxon>Archaea</taxon>
        <taxon>Methanobacteriati</taxon>
        <taxon>Methanobacteriota</taxon>
        <taxon>Stenosarchaea group</taxon>
        <taxon>Halobacteria</taxon>
        <taxon>Halobacteriales</taxon>
        <taxon>Haloferacaceae</taxon>
    </lineage>
</organism>
<protein>
    <submittedName>
        <fullName evidence="1">TIGR00725 family protein</fullName>
    </submittedName>
</protein>
<evidence type="ECO:0000313" key="4">
    <source>
        <dbReference type="Proteomes" id="UP000255421"/>
    </source>
</evidence>
<reference evidence="3" key="1">
    <citation type="submission" date="2016-10" db="EMBL/GenBank/DDBJ databases">
        <authorList>
            <person name="Varghese N."/>
            <person name="Submissions S."/>
        </authorList>
    </citation>
    <scope>NUCLEOTIDE SEQUENCE [LARGE SCALE GENOMIC DNA]</scope>
    <source>
        <strain evidence="3">CGMCC 1.12397</strain>
    </source>
</reference>
<accession>A0A1H1AFC5</accession>
<keyword evidence="4" id="KW-1185">Reference proteome</keyword>
<evidence type="ECO:0000313" key="2">
    <source>
        <dbReference type="EMBL" id="SDQ38329.1"/>
    </source>
</evidence>
<sequence>MRVSVIGGGTVTEEKLDVAAETGRSLARRGHTVVCGGLGGVMEAACRGAKAENGRTIGVLPTDRRADANEYVDVAVATGLGHARNALVPMNGDAVVAIGGSGGTLSEIGFSFVYDRPVAGLGTHDVPGVEACETPEEAVEYVEKAHPTSGSNGR</sequence>
<dbReference type="InterPro" id="IPR041164">
    <property type="entry name" value="LDcluster4"/>
</dbReference>
<dbReference type="InterPro" id="IPR005268">
    <property type="entry name" value="CHP00725"/>
</dbReference>
<dbReference type="Gene3D" id="3.40.50.450">
    <property type="match status" value="1"/>
</dbReference>
<dbReference type="AlphaFoldDB" id="A0A1H1AFC5"/>
<dbReference type="InterPro" id="IPR052341">
    <property type="entry name" value="LOG_family_nucleotidases"/>
</dbReference>
<dbReference type="PANTHER" id="PTHR43393:SF3">
    <property type="entry name" value="LYSINE DECARBOXYLASE-LIKE PROTEIN"/>
    <property type="match status" value="1"/>
</dbReference>
<dbReference type="PANTHER" id="PTHR43393">
    <property type="entry name" value="CYTOKININ RIBOSIDE 5'-MONOPHOSPHATE PHOSPHORIBOHYDROLASE"/>
    <property type="match status" value="1"/>
</dbReference>
<reference evidence="1 4" key="3">
    <citation type="submission" date="2018-07" db="EMBL/GenBank/DDBJ databases">
        <title>Genome sequence of extremly halophilic archaeon Halopelagius longus strain BC12-B1.</title>
        <authorList>
            <person name="Zhang X."/>
        </authorList>
    </citation>
    <scope>NUCLEOTIDE SEQUENCE [LARGE SCALE GENOMIC DNA]</scope>
    <source>
        <strain evidence="1 4">BC12-B1</strain>
    </source>
</reference>
<dbReference type="Pfam" id="PF18306">
    <property type="entry name" value="LDcluster4"/>
    <property type="match status" value="1"/>
</dbReference>
<dbReference type="OrthoDB" id="9570at2157"/>
<dbReference type="Proteomes" id="UP000255421">
    <property type="component" value="Unassembled WGS sequence"/>
</dbReference>
<reference evidence="2" key="2">
    <citation type="submission" date="2016-10" db="EMBL/GenBank/DDBJ databases">
        <authorList>
            <person name="de Groot N.N."/>
        </authorList>
    </citation>
    <scope>NUCLEOTIDE SEQUENCE [LARGE SCALE GENOMIC DNA]</scope>
    <source>
        <strain evidence="2">CGMCC 1.12397</strain>
    </source>
</reference>
<dbReference type="EMBL" id="QQST01000001">
    <property type="protein sequence ID" value="RDI70357.1"/>
    <property type="molecule type" value="Genomic_DNA"/>
</dbReference>
<dbReference type="NCBIfam" id="TIGR00725">
    <property type="entry name" value="TIGR00725 family protein"/>
    <property type="match status" value="1"/>
</dbReference>
<proteinExistence type="predicted"/>
<name>A0A1H1AFC5_9EURY</name>
<dbReference type="SUPFAM" id="SSF102405">
    <property type="entry name" value="MCP/YpsA-like"/>
    <property type="match status" value="1"/>
</dbReference>
<dbReference type="Proteomes" id="UP000199289">
    <property type="component" value="Unassembled WGS sequence"/>
</dbReference>
<dbReference type="GO" id="GO:0005829">
    <property type="term" value="C:cytosol"/>
    <property type="evidence" value="ECO:0007669"/>
    <property type="project" value="TreeGrafter"/>
</dbReference>
<evidence type="ECO:0000313" key="3">
    <source>
        <dbReference type="Proteomes" id="UP000199289"/>
    </source>
</evidence>
<dbReference type="EMBL" id="FNKQ01000002">
    <property type="protein sequence ID" value="SDQ38329.1"/>
    <property type="molecule type" value="Genomic_DNA"/>
</dbReference>
<evidence type="ECO:0000313" key="1">
    <source>
        <dbReference type="EMBL" id="RDI70357.1"/>
    </source>
</evidence>